<feature type="region of interest" description="Disordered" evidence="10">
    <location>
        <begin position="183"/>
        <end position="255"/>
    </location>
</feature>
<keyword evidence="4" id="KW-0719">Serine esterase</keyword>
<keyword evidence="6" id="KW-0443">Lipid metabolism</keyword>
<evidence type="ECO:0000256" key="6">
    <source>
        <dbReference type="ARBA" id="ARBA00022832"/>
    </source>
</evidence>
<keyword evidence="5" id="KW-0378">Hydrolase</keyword>
<dbReference type="GO" id="GO:0008474">
    <property type="term" value="F:palmitoyl-(protein) hydrolase activity"/>
    <property type="evidence" value="ECO:0007669"/>
    <property type="project" value="UniProtKB-EC"/>
</dbReference>
<dbReference type="Proteomes" id="UP000184383">
    <property type="component" value="Unassembled WGS sequence"/>
</dbReference>
<keyword evidence="6" id="KW-0276">Fatty acid metabolism</keyword>
<dbReference type="EC" id="3.1.2.22" evidence="2"/>
<dbReference type="EMBL" id="KV878211">
    <property type="protein sequence ID" value="OJJ37374.1"/>
    <property type="molecule type" value="Genomic_DNA"/>
</dbReference>
<feature type="domain" description="Phospholipase/carboxylesterase/thioesterase" evidence="11">
    <location>
        <begin position="11"/>
        <end position="168"/>
    </location>
</feature>
<evidence type="ECO:0000256" key="1">
    <source>
        <dbReference type="ARBA" id="ARBA00006499"/>
    </source>
</evidence>
<dbReference type="OrthoDB" id="2418081at2759"/>
<evidence type="ECO:0000256" key="3">
    <source>
        <dbReference type="ARBA" id="ARBA00014923"/>
    </source>
</evidence>
<dbReference type="SUPFAM" id="SSF53474">
    <property type="entry name" value="alpha/beta-Hydrolases"/>
    <property type="match status" value="1"/>
</dbReference>
<feature type="compositionally biased region" description="Acidic residues" evidence="10">
    <location>
        <begin position="233"/>
        <end position="248"/>
    </location>
</feature>
<dbReference type="VEuPathDB" id="FungiDB:ASPWEDRAFT_170857"/>
<dbReference type="Pfam" id="PF02230">
    <property type="entry name" value="Abhydrolase_2"/>
    <property type="match status" value="2"/>
</dbReference>
<dbReference type="Gene3D" id="3.40.50.1820">
    <property type="entry name" value="alpha/beta hydrolase"/>
    <property type="match status" value="1"/>
</dbReference>
<dbReference type="PANTHER" id="PTHR10655">
    <property type="entry name" value="LYSOPHOSPHOLIPASE-RELATED"/>
    <property type="match status" value="1"/>
</dbReference>
<dbReference type="PANTHER" id="PTHR10655:SF17">
    <property type="entry name" value="LYSOPHOSPHOLIPASE-LIKE PROTEIN 1"/>
    <property type="match status" value="1"/>
</dbReference>
<evidence type="ECO:0000256" key="4">
    <source>
        <dbReference type="ARBA" id="ARBA00022487"/>
    </source>
</evidence>
<dbReference type="InterPro" id="IPR003140">
    <property type="entry name" value="PLipase/COase/thioEstase"/>
</dbReference>
<comment type="similarity">
    <text evidence="1">Belongs to the AB hydrolase superfamily. AB hydrolase 2 family.</text>
</comment>
<dbReference type="GO" id="GO:0006631">
    <property type="term" value="P:fatty acid metabolic process"/>
    <property type="evidence" value="ECO:0007669"/>
    <property type="project" value="UniProtKB-KW"/>
</dbReference>
<comment type="catalytic activity">
    <reaction evidence="9">
        <text>S-hexadecanoyl-L-cysteinyl-[protein] + H2O = L-cysteinyl-[protein] + hexadecanoate + H(+)</text>
        <dbReference type="Rhea" id="RHEA:19233"/>
        <dbReference type="Rhea" id="RHEA-COMP:10131"/>
        <dbReference type="Rhea" id="RHEA-COMP:11032"/>
        <dbReference type="ChEBI" id="CHEBI:7896"/>
        <dbReference type="ChEBI" id="CHEBI:15377"/>
        <dbReference type="ChEBI" id="CHEBI:15378"/>
        <dbReference type="ChEBI" id="CHEBI:29950"/>
        <dbReference type="ChEBI" id="CHEBI:74151"/>
        <dbReference type="EC" id="3.1.2.22"/>
    </reaction>
</comment>
<evidence type="ECO:0000259" key="11">
    <source>
        <dbReference type="Pfam" id="PF02230"/>
    </source>
</evidence>
<evidence type="ECO:0000256" key="10">
    <source>
        <dbReference type="SAM" id="MobiDB-lite"/>
    </source>
</evidence>
<reference evidence="13" key="1">
    <citation type="journal article" date="2017" name="Genome Biol.">
        <title>Comparative genomics reveals high biological diversity and specific adaptations in the industrially and medically important fungal genus Aspergillus.</title>
        <authorList>
            <person name="de Vries R.P."/>
            <person name="Riley R."/>
            <person name="Wiebenga A."/>
            <person name="Aguilar-Osorio G."/>
            <person name="Amillis S."/>
            <person name="Uchima C.A."/>
            <person name="Anderluh G."/>
            <person name="Asadollahi M."/>
            <person name="Askin M."/>
            <person name="Barry K."/>
            <person name="Battaglia E."/>
            <person name="Bayram O."/>
            <person name="Benocci T."/>
            <person name="Braus-Stromeyer S.A."/>
            <person name="Caldana C."/>
            <person name="Canovas D."/>
            <person name="Cerqueira G.C."/>
            <person name="Chen F."/>
            <person name="Chen W."/>
            <person name="Choi C."/>
            <person name="Clum A."/>
            <person name="Dos Santos R.A."/>
            <person name="Damasio A.R."/>
            <person name="Diallinas G."/>
            <person name="Emri T."/>
            <person name="Fekete E."/>
            <person name="Flipphi M."/>
            <person name="Freyberg S."/>
            <person name="Gallo A."/>
            <person name="Gournas C."/>
            <person name="Habgood R."/>
            <person name="Hainaut M."/>
            <person name="Harispe M.L."/>
            <person name="Henrissat B."/>
            <person name="Hilden K.S."/>
            <person name="Hope R."/>
            <person name="Hossain A."/>
            <person name="Karabika E."/>
            <person name="Karaffa L."/>
            <person name="Karanyi Z."/>
            <person name="Krasevec N."/>
            <person name="Kuo A."/>
            <person name="Kusch H."/>
            <person name="LaButti K."/>
            <person name="Lagendijk E.L."/>
            <person name="Lapidus A."/>
            <person name="Levasseur A."/>
            <person name="Lindquist E."/>
            <person name="Lipzen A."/>
            <person name="Logrieco A.F."/>
            <person name="MacCabe A."/>
            <person name="Maekelae M.R."/>
            <person name="Malavazi I."/>
            <person name="Melin P."/>
            <person name="Meyer V."/>
            <person name="Mielnichuk N."/>
            <person name="Miskei M."/>
            <person name="Molnar A.P."/>
            <person name="Mule G."/>
            <person name="Ngan C.Y."/>
            <person name="Orejas M."/>
            <person name="Orosz E."/>
            <person name="Ouedraogo J.P."/>
            <person name="Overkamp K.M."/>
            <person name="Park H.-S."/>
            <person name="Perrone G."/>
            <person name="Piumi F."/>
            <person name="Punt P.J."/>
            <person name="Ram A.F."/>
            <person name="Ramon A."/>
            <person name="Rauscher S."/>
            <person name="Record E."/>
            <person name="Riano-Pachon D.M."/>
            <person name="Robert V."/>
            <person name="Roehrig J."/>
            <person name="Ruller R."/>
            <person name="Salamov A."/>
            <person name="Salih N.S."/>
            <person name="Samson R.A."/>
            <person name="Sandor E."/>
            <person name="Sanguinetti M."/>
            <person name="Schuetze T."/>
            <person name="Sepcic K."/>
            <person name="Shelest E."/>
            <person name="Sherlock G."/>
            <person name="Sophianopoulou V."/>
            <person name="Squina F.M."/>
            <person name="Sun H."/>
            <person name="Susca A."/>
            <person name="Todd R.B."/>
            <person name="Tsang A."/>
            <person name="Unkles S.E."/>
            <person name="van de Wiele N."/>
            <person name="van Rossen-Uffink D."/>
            <person name="Oliveira J.V."/>
            <person name="Vesth T.C."/>
            <person name="Visser J."/>
            <person name="Yu J.-H."/>
            <person name="Zhou M."/>
            <person name="Andersen M.R."/>
            <person name="Archer D.B."/>
            <person name="Baker S.E."/>
            <person name="Benoit I."/>
            <person name="Brakhage A.A."/>
            <person name="Braus G.H."/>
            <person name="Fischer R."/>
            <person name="Frisvad J.C."/>
            <person name="Goldman G.H."/>
            <person name="Houbraken J."/>
            <person name="Oakley B."/>
            <person name="Pocsi I."/>
            <person name="Scazzocchio C."/>
            <person name="Seiboth B."/>
            <person name="vanKuyk P.A."/>
            <person name="Wortman J."/>
            <person name="Dyer P.S."/>
            <person name="Grigoriev I.V."/>
        </authorList>
    </citation>
    <scope>NUCLEOTIDE SEQUENCE [LARGE SCALE GENOMIC DNA]</scope>
    <source>
        <strain evidence="13">DTO 134E9</strain>
    </source>
</reference>
<dbReference type="GO" id="GO:0052689">
    <property type="term" value="F:carboxylic ester hydrolase activity"/>
    <property type="evidence" value="ECO:0007669"/>
    <property type="project" value="UniProtKB-KW"/>
</dbReference>
<dbReference type="RefSeq" id="XP_040691050.1">
    <property type="nucleotide sequence ID" value="XM_040830690.1"/>
</dbReference>
<organism evidence="12 13">
    <name type="scientific">Aspergillus wentii DTO 134E9</name>
    <dbReference type="NCBI Taxonomy" id="1073089"/>
    <lineage>
        <taxon>Eukaryota</taxon>
        <taxon>Fungi</taxon>
        <taxon>Dikarya</taxon>
        <taxon>Ascomycota</taxon>
        <taxon>Pezizomycotina</taxon>
        <taxon>Eurotiomycetes</taxon>
        <taxon>Eurotiomycetidae</taxon>
        <taxon>Eurotiales</taxon>
        <taxon>Aspergillaceae</taxon>
        <taxon>Aspergillus</taxon>
        <taxon>Aspergillus subgen. Cremei</taxon>
    </lineage>
</organism>
<dbReference type="STRING" id="1073089.A0A1L9RR18"/>
<evidence type="ECO:0000313" key="12">
    <source>
        <dbReference type="EMBL" id="OJJ37374.1"/>
    </source>
</evidence>
<dbReference type="InterPro" id="IPR050565">
    <property type="entry name" value="LYPA1-2/EST-like"/>
</dbReference>
<protein>
    <recommendedName>
        <fullName evidence="3">Acyl-protein thioesterase 1</fullName>
        <ecNumber evidence="2">3.1.2.22</ecNumber>
    </recommendedName>
    <alternativeName>
        <fullName evidence="8">Palmitoyl-protein hydrolase</fullName>
    </alternativeName>
</protein>
<accession>A0A1L9RR18</accession>
<keyword evidence="13" id="KW-1185">Reference proteome</keyword>
<comment type="function">
    <text evidence="7">Hydrolyzes fatty acids from S-acylated cysteine residues in proteins with a strong preference for palmitoylated G-alpha proteins over other acyl substrates. Mediates the deacylation of G-alpha proteins such as GPA1 in vivo, but has weak or no activity toward palmitoylated Ras proteins. Has weak lysophospholipase activity in vitro; however such activity may not exist in vivo.</text>
</comment>
<evidence type="ECO:0000256" key="9">
    <source>
        <dbReference type="ARBA" id="ARBA00047337"/>
    </source>
</evidence>
<dbReference type="GO" id="GO:0005737">
    <property type="term" value="C:cytoplasm"/>
    <property type="evidence" value="ECO:0007669"/>
    <property type="project" value="TreeGrafter"/>
</dbReference>
<dbReference type="InterPro" id="IPR029058">
    <property type="entry name" value="AB_hydrolase_fold"/>
</dbReference>
<evidence type="ECO:0000256" key="7">
    <source>
        <dbReference type="ARBA" id="ARBA00029392"/>
    </source>
</evidence>
<name>A0A1L9RR18_ASPWE</name>
<dbReference type="AlphaFoldDB" id="A0A1L9RR18"/>
<sequence length="358" mass="39291">MSKPYPTPLTIEPIATEHTHTFIILHGRGSNATRFGHELLQSANLPAQLPTVKFIFPTARRRRSTILKRVPINQWFDNYSLEDPGQRTNLQVEGLCETAAFLRTLIVQEARVLGENGDGYQRIVLGGLSQGCAAGVFALLGGAFGDSGCEKLGAFFGMSGWLPFEAELGDILRTASDGKVRDSLDGLEGSMQRVGLGDDTNSNVDTDEDEGEDKGEVESSDEEDGSGVFESSYDQDEDDFNPFEDDVSSSDSNTRLSPSFQVINHVRDILDLPQLSPQDDESNPSTAAHLDIPVFLGHGAADPKVSVRLGQKMASLLSRLDMNVTWKEYIGFGHWYKVPDEIDDVLAFLQYRMSVPVT</sequence>
<evidence type="ECO:0000313" key="13">
    <source>
        <dbReference type="Proteomes" id="UP000184383"/>
    </source>
</evidence>
<evidence type="ECO:0000256" key="5">
    <source>
        <dbReference type="ARBA" id="ARBA00022801"/>
    </source>
</evidence>
<evidence type="ECO:0000256" key="8">
    <source>
        <dbReference type="ARBA" id="ARBA00031195"/>
    </source>
</evidence>
<feature type="domain" description="Phospholipase/carboxylesterase/thioesterase" evidence="11">
    <location>
        <begin position="283"/>
        <end position="351"/>
    </location>
</feature>
<gene>
    <name evidence="12" type="ORF">ASPWEDRAFT_170857</name>
</gene>
<evidence type="ECO:0000256" key="2">
    <source>
        <dbReference type="ARBA" id="ARBA00012423"/>
    </source>
</evidence>
<dbReference type="GeneID" id="63746538"/>
<proteinExistence type="inferred from homology"/>
<feature type="compositionally biased region" description="Acidic residues" evidence="10">
    <location>
        <begin position="205"/>
        <end position="225"/>
    </location>
</feature>